<dbReference type="CDD" id="cd03230">
    <property type="entry name" value="ABC_DR_subfamily_A"/>
    <property type="match status" value="1"/>
</dbReference>
<keyword evidence="1" id="KW-0547">Nucleotide-binding</keyword>
<protein>
    <submittedName>
        <fullName evidence="4">ABC-2 type transport system ATP-binding protein</fullName>
    </submittedName>
</protein>
<keyword evidence="2 4" id="KW-0067">ATP-binding</keyword>
<dbReference type="STRING" id="1048340.SAMN05444487_105170"/>
<dbReference type="InterPro" id="IPR003439">
    <property type="entry name" value="ABC_transporter-like_ATP-bd"/>
</dbReference>
<dbReference type="PROSITE" id="PS00211">
    <property type="entry name" value="ABC_TRANSPORTER_1"/>
    <property type="match status" value="1"/>
</dbReference>
<name>A0A1H2VPL5_9BACL</name>
<proteinExistence type="predicted"/>
<evidence type="ECO:0000313" key="5">
    <source>
        <dbReference type="Proteomes" id="UP000198534"/>
    </source>
</evidence>
<dbReference type="InterPro" id="IPR027417">
    <property type="entry name" value="P-loop_NTPase"/>
</dbReference>
<dbReference type="GO" id="GO:0016887">
    <property type="term" value="F:ATP hydrolysis activity"/>
    <property type="evidence" value="ECO:0007669"/>
    <property type="project" value="InterPro"/>
</dbReference>
<gene>
    <name evidence="4" type="ORF">SAMN05444487_105170</name>
</gene>
<dbReference type="AlphaFoldDB" id="A0A1H2VPL5"/>
<dbReference type="InterPro" id="IPR017871">
    <property type="entry name" value="ABC_transporter-like_CS"/>
</dbReference>
<dbReference type="RefSeq" id="WP_091738277.1">
    <property type="nucleotide sequence ID" value="NZ_FNNQ01000005.1"/>
</dbReference>
<evidence type="ECO:0000256" key="2">
    <source>
        <dbReference type="ARBA" id="ARBA00022840"/>
    </source>
</evidence>
<organism evidence="4 5">
    <name type="scientific">Marininema mesophilum</name>
    <dbReference type="NCBI Taxonomy" id="1048340"/>
    <lineage>
        <taxon>Bacteria</taxon>
        <taxon>Bacillati</taxon>
        <taxon>Bacillota</taxon>
        <taxon>Bacilli</taxon>
        <taxon>Bacillales</taxon>
        <taxon>Thermoactinomycetaceae</taxon>
        <taxon>Marininema</taxon>
    </lineage>
</organism>
<dbReference type="Gene3D" id="3.40.50.300">
    <property type="entry name" value="P-loop containing nucleotide triphosphate hydrolases"/>
    <property type="match status" value="1"/>
</dbReference>
<evidence type="ECO:0000256" key="1">
    <source>
        <dbReference type="ARBA" id="ARBA00022741"/>
    </source>
</evidence>
<dbReference type="Pfam" id="PF00005">
    <property type="entry name" value="ABC_tran"/>
    <property type="match status" value="1"/>
</dbReference>
<dbReference type="PANTHER" id="PTHR43158">
    <property type="entry name" value="SKFA PEPTIDE EXPORT ATP-BINDING PROTEIN SKFE"/>
    <property type="match status" value="1"/>
</dbReference>
<dbReference type="InterPro" id="IPR003593">
    <property type="entry name" value="AAA+_ATPase"/>
</dbReference>
<keyword evidence="5" id="KW-1185">Reference proteome</keyword>
<evidence type="ECO:0000313" key="4">
    <source>
        <dbReference type="EMBL" id="SDW70253.1"/>
    </source>
</evidence>
<dbReference type="SMART" id="SM00382">
    <property type="entry name" value="AAA"/>
    <property type="match status" value="1"/>
</dbReference>
<dbReference type="PROSITE" id="PS50893">
    <property type="entry name" value="ABC_TRANSPORTER_2"/>
    <property type="match status" value="1"/>
</dbReference>
<reference evidence="4 5" key="1">
    <citation type="submission" date="2016-10" db="EMBL/GenBank/DDBJ databases">
        <authorList>
            <person name="de Groot N.N."/>
        </authorList>
    </citation>
    <scope>NUCLEOTIDE SEQUENCE [LARGE SCALE GENOMIC DNA]</scope>
    <source>
        <strain evidence="4 5">DSM 45610</strain>
    </source>
</reference>
<dbReference type="PANTHER" id="PTHR43158:SF1">
    <property type="entry name" value="ABC TRANSPORTER, ATP-BINDING PROTEIN"/>
    <property type="match status" value="1"/>
</dbReference>
<feature type="domain" description="ABC transporter" evidence="3">
    <location>
        <begin position="2"/>
        <end position="225"/>
    </location>
</feature>
<dbReference type="Proteomes" id="UP000198534">
    <property type="component" value="Unassembled WGS sequence"/>
</dbReference>
<dbReference type="GO" id="GO:0005524">
    <property type="term" value="F:ATP binding"/>
    <property type="evidence" value="ECO:0007669"/>
    <property type="project" value="UniProtKB-KW"/>
</dbReference>
<evidence type="ECO:0000259" key="3">
    <source>
        <dbReference type="PROSITE" id="PS50893"/>
    </source>
</evidence>
<accession>A0A1H2VPL5</accession>
<sequence length="234" mass="26296">MIHLEQVSKHYLKKAALSDITLSLTPGTITGVIGENGSGKSTLLKLMAGLVRPTRGSVTFDGKPVTRRIASHVSYLSEQETYYPFYTVQETIDWQASQFPDFDHQIAEEILHFMNLDPEDPVKNLSKGNRARVKILLSLARKAPLILMDEPLSGLDPMVRDSIIKGLISFVDLEKQTLVITTHEVDEIESLLDHVIAIREGKIIQSISLEDLHLEEGVNLRQWMNQTYTSSTRS</sequence>
<dbReference type="OrthoDB" id="9804819at2"/>
<dbReference type="EMBL" id="FNNQ01000005">
    <property type="protein sequence ID" value="SDW70253.1"/>
    <property type="molecule type" value="Genomic_DNA"/>
</dbReference>
<dbReference type="SUPFAM" id="SSF52540">
    <property type="entry name" value="P-loop containing nucleoside triphosphate hydrolases"/>
    <property type="match status" value="1"/>
</dbReference>